<dbReference type="RefSeq" id="WP_244412458.1">
    <property type="nucleotide sequence ID" value="NZ_AP025564.1"/>
</dbReference>
<organism evidence="1 2">
    <name type="scientific">Raoultibacter timonensis</name>
    <dbReference type="NCBI Taxonomy" id="1907662"/>
    <lineage>
        <taxon>Bacteria</taxon>
        <taxon>Bacillati</taxon>
        <taxon>Actinomycetota</taxon>
        <taxon>Coriobacteriia</taxon>
        <taxon>Eggerthellales</taxon>
        <taxon>Eggerthellaceae</taxon>
        <taxon>Raoultibacter</taxon>
    </lineage>
</organism>
<proteinExistence type="predicted"/>
<accession>A0ABM7WIP3</accession>
<dbReference type="EMBL" id="AP025564">
    <property type="protein sequence ID" value="BDE96161.1"/>
    <property type="molecule type" value="Genomic_DNA"/>
</dbReference>
<keyword evidence="2" id="KW-1185">Reference proteome</keyword>
<reference evidence="1 2" key="1">
    <citation type="submission" date="2022-01" db="EMBL/GenBank/DDBJ databases">
        <title>Novel bile acid biosynthetic pathways are enriched in the microbiome of centenarians.</title>
        <authorList>
            <person name="Sato Y."/>
            <person name="Atarashi K."/>
            <person name="Plichta R.D."/>
            <person name="Arai Y."/>
            <person name="Sasajima S."/>
            <person name="Kearney M.S."/>
            <person name="Suda W."/>
            <person name="Takeshita K."/>
            <person name="Sasaki T."/>
            <person name="Okamoto S."/>
            <person name="Skelly N.A."/>
            <person name="Okamura Y."/>
            <person name="Vlamakis H."/>
            <person name="Li Y."/>
            <person name="Tanoue T."/>
            <person name="Takei H."/>
            <person name="Nittono H."/>
            <person name="Narushima S."/>
            <person name="Irie J."/>
            <person name="Itoh H."/>
            <person name="Moriya K."/>
            <person name="Sugiura Y."/>
            <person name="Suematsu M."/>
            <person name="Moritoki N."/>
            <person name="Shibata S."/>
            <person name="Littman R.D."/>
            <person name="Fischbach A.M."/>
            <person name="Uwamino Y."/>
            <person name="Inoue T."/>
            <person name="Honda A."/>
            <person name="Hattori M."/>
            <person name="Murai T."/>
            <person name="Xavier J.R."/>
            <person name="Hirose N."/>
            <person name="Honda K."/>
        </authorList>
    </citation>
    <scope>NUCLEOTIDE SEQUENCE [LARGE SCALE GENOMIC DNA]</scope>
    <source>
        <strain evidence="1 2">CE91-St30</strain>
    </source>
</reference>
<name>A0ABM7WIP3_9ACTN</name>
<gene>
    <name evidence="1" type="ORF">CE91St30_14940</name>
</gene>
<evidence type="ECO:0000313" key="1">
    <source>
        <dbReference type="EMBL" id="BDE96161.1"/>
    </source>
</evidence>
<sequence length="64" mass="7544">MKDFNDFLRILASDESKAEVECIILDNAMEEEREGNDIHTYLYTVIDAVTDYKLRKYHEWASQG</sequence>
<protein>
    <submittedName>
        <fullName evidence="1">Uncharacterized protein</fullName>
    </submittedName>
</protein>
<dbReference type="Proteomes" id="UP001320544">
    <property type="component" value="Chromosome"/>
</dbReference>
<evidence type="ECO:0000313" key="2">
    <source>
        <dbReference type="Proteomes" id="UP001320544"/>
    </source>
</evidence>